<dbReference type="PANTHER" id="PTHR34270:SF3">
    <property type="entry name" value="PROTEIN RALF-LIKE 16-RELATED"/>
    <property type="match status" value="1"/>
</dbReference>
<protein>
    <submittedName>
        <fullName evidence="9">Rapid ALkalinization Factor</fullName>
    </submittedName>
</protein>
<evidence type="ECO:0000256" key="7">
    <source>
        <dbReference type="ARBA" id="ARBA00037228"/>
    </source>
</evidence>
<organism evidence="9 10">
    <name type="scientific">Corchorus olitorius</name>
    <dbReference type="NCBI Taxonomy" id="93759"/>
    <lineage>
        <taxon>Eukaryota</taxon>
        <taxon>Viridiplantae</taxon>
        <taxon>Streptophyta</taxon>
        <taxon>Embryophyta</taxon>
        <taxon>Tracheophyta</taxon>
        <taxon>Spermatophyta</taxon>
        <taxon>Magnoliopsida</taxon>
        <taxon>eudicotyledons</taxon>
        <taxon>Gunneridae</taxon>
        <taxon>Pentapetalae</taxon>
        <taxon>rosids</taxon>
        <taxon>malvids</taxon>
        <taxon>Malvales</taxon>
        <taxon>Malvaceae</taxon>
        <taxon>Grewioideae</taxon>
        <taxon>Apeibeae</taxon>
        <taxon>Corchorus</taxon>
    </lineage>
</organism>
<reference evidence="10" key="1">
    <citation type="submission" date="2013-09" db="EMBL/GenBank/DDBJ databases">
        <title>Corchorus olitorius genome sequencing.</title>
        <authorList>
            <person name="Alam M."/>
            <person name="Haque M.S."/>
            <person name="Islam M.S."/>
            <person name="Emdad E.M."/>
            <person name="Islam M.M."/>
            <person name="Ahmed B."/>
            <person name="Halim A."/>
            <person name="Hossen Q.M.M."/>
            <person name="Hossain M.Z."/>
            <person name="Ahmed R."/>
            <person name="Khan M.M."/>
            <person name="Islam R."/>
            <person name="Rashid M.M."/>
            <person name="Khan S.A."/>
            <person name="Rahman M.S."/>
            <person name="Alam M."/>
            <person name="Yahiya A.S."/>
            <person name="Khan M.S."/>
            <person name="Azam M.S."/>
            <person name="Haque T."/>
            <person name="Lashkar M.Z.H."/>
            <person name="Akhand A.I."/>
            <person name="Morshed G."/>
            <person name="Roy S."/>
            <person name="Uddin K.S."/>
            <person name="Rabeya T."/>
            <person name="Hossain A.S."/>
            <person name="Chowdhury A."/>
            <person name="Snigdha A.R."/>
            <person name="Mortoza M.S."/>
            <person name="Matin S.A."/>
            <person name="Hoque S.M.E."/>
            <person name="Islam M.K."/>
            <person name="Roy D.K."/>
            <person name="Haider R."/>
            <person name="Moosa M.M."/>
            <person name="Elias S.M."/>
            <person name="Hasan A.M."/>
            <person name="Jahan S."/>
            <person name="Shafiuddin M."/>
            <person name="Mahmood N."/>
            <person name="Shommy N.S."/>
        </authorList>
    </citation>
    <scope>NUCLEOTIDE SEQUENCE [LARGE SCALE GENOMIC DNA]</scope>
    <source>
        <strain evidence="10">cv. O-4</strain>
    </source>
</reference>
<evidence type="ECO:0000256" key="3">
    <source>
        <dbReference type="ARBA" id="ARBA00022525"/>
    </source>
</evidence>
<evidence type="ECO:0000256" key="1">
    <source>
        <dbReference type="ARBA" id="ARBA00004613"/>
    </source>
</evidence>
<keyword evidence="3" id="KW-0964">Secreted</keyword>
<evidence type="ECO:0000256" key="4">
    <source>
        <dbReference type="ARBA" id="ARBA00022702"/>
    </source>
</evidence>
<evidence type="ECO:0000313" key="9">
    <source>
        <dbReference type="EMBL" id="OMO96051.1"/>
    </source>
</evidence>
<dbReference type="GO" id="GO:0005576">
    <property type="term" value="C:extracellular region"/>
    <property type="evidence" value="ECO:0007669"/>
    <property type="project" value="UniProtKB-SubCell"/>
</dbReference>
<evidence type="ECO:0000256" key="5">
    <source>
        <dbReference type="ARBA" id="ARBA00022729"/>
    </source>
</evidence>
<name>A0A1R3JMK2_9ROSI</name>
<dbReference type="InterPro" id="IPR008801">
    <property type="entry name" value="RALF"/>
</dbReference>
<keyword evidence="6" id="KW-1015">Disulfide bond</keyword>
<keyword evidence="5 8" id="KW-0732">Signal</keyword>
<feature type="signal peptide" evidence="8">
    <location>
        <begin position="1"/>
        <end position="21"/>
    </location>
</feature>
<dbReference type="GO" id="GO:0005179">
    <property type="term" value="F:hormone activity"/>
    <property type="evidence" value="ECO:0007669"/>
    <property type="project" value="UniProtKB-KW"/>
</dbReference>
<gene>
    <name evidence="9" type="ORF">COLO4_15541</name>
</gene>
<proteinExistence type="inferred from homology"/>
<comment type="function">
    <text evidence="7">Cell signaling peptide that may regulate plant stress, growth, and development. Mediates a rapid alkalinization of extracellular space by mediating a transient increase in the cytoplasmic Ca(2+) concentration leading to a calcium-dependent signaling events through a cell surface receptor and a concomitant activation of some intracellular mitogen-activated protein kinases.</text>
</comment>
<dbReference type="AlphaFoldDB" id="A0A1R3JMK2"/>
<dbReference type="EMBL" id="AWUE01015708">
    <property type="protein sequence ID" value="OMO96051.1"/>
    <property type="molecule type" value="Genomic_DNA"/>
</dbReference>
<dbReference type="Pfam" id="PF05498">
    <property type="entry name" value="RALF"/>
    <property type="match status" value="1"/>
</dbReference>
<sequence>MVICFCALVLVGSTLIGDANAGRINYEAIQADGIPCKNGLLENCEPPASNPLSRGCEKWERCRGGS</sequence>
<dbReference type="GO" id="GO:0040008">
    <property type="term" value="P:regulation of growth"/>
    <property type="evidence" value="ECO:0007669"/>
    <property type="project" value="UniProtKB-ARBA"/>
</dbReference>
<dbReference type="PANTHER" id="PTHR34270">
    <property type="entry name" value="PROTEIN RALF-LIKE 15-RELATED"/>
    <property type="match status" value="1"/>
</dbReference>
<evidence type="ECO:0000256" key="6">
    <source>
        <dbReference type="ARBA" id="ARBA00023157"/>
    </source>
</evidence>
<evidence type="ECO:0000256" key="2">
    <source>
        <dbReference type="ARBA" id="ARBA00009178"/>
    </source>
</evidence>
<evidence type="ECO:0000256" key="8">
    <source>
        <dbReference type="SAM" id="SignalP"/>
    </source>
</evidence>
<comment type="caution">
    <text evidence="9">The sequence shown here is derived from an EMBL/GenBank/DDBJ whole genome shotgun (WGS) entry which is preliminary data.</text>
</comment>
<keyword evidence="10" id="KW-1185">Reference proteome</keyword>
<dbReference type="Proteomes" id="UP000187203">
    <property type="component" value="Unassembled WGS sequence"/>
</dbReference>
<evidence type="ECO:0000313" key="10">
    <source>
        <dbReference type="Proteomes" id="UP000187203"/>
    </source>
</evidence>
<keyword evidence="4" id="KW-0372">Hormone</keyword>
<comment type="subcellular location">
    <subcellularLocation>
        <location evidence="1">Secreted</location>
    </subcellularLocation>
</comment>
<accession>A0A1R3JMK2</accession>
<feature type="chain" id="PRO_5012548710" evidence="8">
    <location>
        <begin position="22"/>
        <end position="66"/>
    </location>
</feature>
<comment type="similarity">
    <text evidence="2">Belongs to the plant rapid alkalinization factor (RALF) family.</text>
</comment>